<dbReference type="SUPFAM" id="SSF52540">
    <property type="entry name" value="P-loop containing nucleoside triphosphate hydrolases"/>
    <property type="match status" value="1"/>
</dbReference>
<dbReference type="EMBL" id="DOTR01000014">
    <property type="protein sequence ID" value="HCA01151.1"/>
    <property type="molecule type" value="Genomic_DNA"/>
</dbReference>
<dbReference type="AlphaFoldDB" id="A0A3D0KD85"/>
<comment type="caution">
    <text evidence="2">The sequence shown here is derived from an EMBL/GenBank/DDBJ whole genome shotgun (WGS) entry which is preliminary data.</text>
</comment>
<dbReference type="Gene3D" id="3.40.50.300">
    <property type="entry name" value="P-loop containing nucleotide triphosphate hydrolases"/>
    <property type="match status" value="1"/>
</dbReference>
<name>A0A3D0KD85_9GAMM</name>
<dbReference type="Pfam" id="PF00004">
    <property type="entry name" value="AAA"/>
    <property type="match status" value="1"/>
</dbReference>
<dbReference type="InterPro" id="IPR003593">
    <property type="entry name" value="AAA+_ATPase"/>
</dbReference>
<evidence type="ECO:0000313" key="2">
    <source>
        <dbReference type="EMBL" id="HCA01151.1"/>
    </source>
</evidence>
<dbReference type="InterPro" id="IPR003959">
    <property type="entry name" value="ATPase_AAA_core"/>
</dbReference>
<reference evidence="2" key="1">
    <citation type="journal article" date="2018" name="Nat. Biotechnol.">
        <title>A standardized bacterial taxonomy based on genome phylogeny substantially revises the tree of life.</title>
        <authorList>
            <person name="Parks D.H."/>
            <person name="Chuvochina M."/>
            <person name="Waite D.W."/>
            <person name="Rinke C."/>
            <person name="Skarshewski A."/>
            <person name="Chaumeil P.A."/>
            <person name="Hugenholtz P."/>
        </authorList>
    </citation>
    <scope>NUCLEOTIDE SEQUENCE [LARGE SCALE GENOMIC DNA]</scope>
    <source>
        <strain evidence="2">UBA11284</strain>
    </source>
</reference>
<organism evidence="2">
    <name type="scientific">Halomonas campaniensis</name>
    <dbReference type="NCBI Taxonomy" id="213554"/>
    <lineage>
        <taxon>Bacteria</taxon>
        <taxon>Pseudomonadati</taxon>
        <taxon>Pseudomonadota</taxon>
        <taxon>Gammaproteobacteria</taxon>
        <taxon>Oceanospirillales</taxon>
        <taxon>Halomonadaceae</taxon>
        <taxon>Halomonas</taxon>
    </lineage>
</organism>
<accession>A0A3D0KD85</accession>
<gene>
    <name evidence="2" type="ORF">DEO68_02955</name>
</gene>
<dbReference type="SMART" id="SM00382">
    <property type="entry name" value="AAA"/>
    <property type="match status" value="1"/>
</dbReference>
<dbReference type="CDD" id="cd00009">
    <property type="entry name" value="AAA"/>
    <property type="match status" value="1"/>
</dbReference>
<sequence>MYATPAQAQQLLRHQVDQLASDPMLAEQLPPLMLWGPPGVGKSSVVRQVAEQQGIGFIDIRLAQREPIDLRGLPVPDHERGVVDWLLAGEWPRDLNSRGILLFDELTAADRSLQVAAYELILDRRLGDLYRLPPGWLVVGAGNRSEDRAVAQTFSSALANRFCHISLTPDLDTWTRWAAGEGLHPDVTAFLRFRPECFFDMEGNVEQGWPSPRSWTRVAQSLYHSQKLPAATQALMVHGLVGQGAATEFLAFRDWALKLPDIPAMLNGKAPIEIPTRADQRYAFCAGLAHTLWQHVADDALYDAKTQRRIARFFQISQALSADFATLALMDAMQGANDVQQQSRTLALMSHPAFDAWSEQHGSVFQTHLANHMNAAWAAESVS</sequence>
<evidence type="ECO:0000259" key="1">
    <source>
        <dbReference type="SMART" id="SM00382"/>
    </source>
</evidence>
<dbReference type="InterPro" id="IPR027417">
    <property type="entry name" value="P-loop_NTPase"/>
</dbReference>
<proteinExistence type="predicted"/>
<dbReference type="GO" id="GO:0016887">
    <property type="term" value="F:ATP hydrolysis activity"/>
    <property type="evidence" value="ECO:0007669"/>
    <property type="project" value="InterPro"/>
</dbReference>
<feature type="domain" description="AAA+ ATPase" evidence="1">
    <location>
        <begin position="28"/>
        <end position="172"/>
    </location>
</feature>
<dbReference type="GO" id="GO:0005524">
    <property type="term" value="F:ATP binding"/>
    <property type="evidence" value="ECO:0007669"/>
    <property type="project" value="InterPro"/>
</dbReference>
<protein>
    <recommendedName>
        <fullName evidence="1">AAA+ ATPase domain-containing protein</fullName>
    </recommendedName>
</protein>